<dbReference type="Proteomes" id="UP000005551">
    <property type="component" value="Unassembled WGS sequence"/>
</dbReference>
<organism evidence="3 4">
    <name type="scientific">Nitritalea halalkaliphila LW7</name>
    <dbReference type="NCBI Taxonomy" id="1189621"/>
    <lineage>
        <taxon>Bacteria</taxon>
        <taxon>Pseudomonadati</taxon>
        <taxon>Bacteroidota</taxon>
        <taxon>Cytophagia</taxon>
        <taxon>Cytophagales</taxon>
        <taxon>Cyclobacteriaceae</taxon>
        <taxon>Nitritalea</taxon>
    </lineage>
</organism>
<proteinExistence type="predicted"/>
<dbReference type="SUPFAM" id="SSF51735">
    <property type="entry name" value="NAD(P)-binding Rossmann-fold domains"/>
    <property type="match status" value="1"/>
</dbReference>
<gene>
    <name evidence="3" type="ORF">A3SI_12819</name>
</gene>
<evidence type="ECO:0000313" key="3">
    <source>
        <dbReference type="EMBL" id="EIM75723.1"/>
    </source>
</evidence>
<evidence type="ECO:0000259" key="2">
    <source>
        <dbReference type="Pfam" id="PF03807"/>
    </source>
</evidence>
<accession>I5C1M1</accession>
<evidence type="ECO:0000256" key="1">
    <source>
        <dbReference type="ARBA" id="ARBA00023002"/>
    </source>
</evidence>
<dbReference type="InterPro" id="IPR028939">
    <property type="entry name" value="P5C_Rdtase_cat_N"/>
</dbReference>
<dbReference type="Pfam" id="PF03807">
    <property type="entry name" value="F420_oxidored"/>
    <property type="match status" value="1"/>
</dbReference>
<dbReference type="AlphaFoldDB" id="I5C1M1"/>
<dbReference type="PANTHER" id="PTHR14239">
    <property type="entry name" value="DUDULIN-RELATED"/>
    <property type="match status" value="1"/>
</dbReference>
<keyword evidence="4" id="KW-1185">Reference proteome</keyword>
<dbReference type="GO" id="GO:0016491">
    <property type="term" value="F:oxidoreductase activity"/>
    <property type="evidence" value="ECO:0007669"/>
    <property type="project" value="UniProtKB-KW"/>
</dbReference>
<comment type="caution">
    <text evidence="3">The sequence shown here is derived from an EMBL/GenBank/DDBJ whole genome shotgun (WGS) entry which is preliminary data.</text>
</comment>
<dbReference type="RefSeq" id="WP_009055707.1">
    <property type="nucleotide sequence ID" value="NZ_AJYA01000028.1"/>
</dbReference>
<sequence length="202" mass="22679">MRIAILGATPLAASLAHKFLKAGLQVSVGVRPDFIPESTTWKLLHMQVGSCLSYSEACKEADMVFLCTENTQLDNIVKSLQELRPLAIVDSTNAGYKNCIPCNTTHLQERLPKHQLYKAFNNLGIDYPQNDRLGLLNETYFCGPEGQTKERLKRLISCIGFHPIDAGGLEHADLLEAFYHLRSKIAERKQDQAQCHFKLISH</sequence>
<protein>
    <submittedName>
        <fullName evidence="3">Coenzyme F420-dependent NADP oxidoreductase</fullName>
    </submittedName>
</protein>
<dbReference type="InterPro" id="IPR036291">
    <property type="entry name" value="NAD(P)-bd_dom_sf"/>
</dbReference>
<dbReference type="EMBL" id="AJYA01000028">
    <property type="protein sequence ID" value="EIM75723.1"/>
    <property type="molecule type" value="Genomic_DNA"/>
</dbReference>
<dbReference type="Gene3D" id="3.40.50.720">
    <property type="entry name" value="NAD(P)-binding Rossmann-like Domain"/>
    <property type="match status" value="1"/>
</dbReference>
<keyword evidence="1" id="KW-0560">Oxidoreductase</keyword>
<dbReference type="OrthoDB" id="822314at2"/>
<name>I5C1M1_9BACT</name>
<dbReference type="InterPro" id="IPR051267">
    <property type="entry name" value="STEAP_metalloreductase"/>
</dbReference>
<feature type="domain" description="Pyrroline-5-carboxylate reductase catalytic N-terminal" evidence="2">
    <location>
        <begin position="2"/>
        <end position="93"/>
    </location>
</feature>
<evidence type="ECO:0000313" key="4">
    <source>
        <dbReference type="Proteomes" id="UP000005551"/>
    </source>
</evidence>
<reference evidence="3 4" key="1">
    <citation type="submission" date="2012-05" db="EMBL/GenBank/DDBJ databases">
        <title>Genome sequence of Nitritalea halalkaliphila LW7.</title>
        <authorList>
            <person name="Jangir P.K."/>
            <person name="Singh A."/>
            <person name="Shivaji S."/>
            <person name="Sharma R."/>
        </authorList>
    </citation>
    <scope>NUCLEOTIDE SEQUENCE [LARGE SCALE GENOMIC DNA]</scope>
    <source>
        <strain evidence="3 4">LW7</strain>
    </source>
</reference>
<dbReference type="STRING" id="1189621.A3SI_12819"/>